<dbReference type="Proteomes" id="UP000053660">
    <property type="component" value="Unassembled WGS sequence"/>
</dbReference>
<dbReference type="OrthoDB" id="5872378at2759"/>
<proteinExistence type="predicted"/>
<reference evidence="2 3" key="1">
    <citation type="submission" date="2014-03" db="EMBL/GenBank/DDBJ databases">
        <title>Draft genome of the hookworm Oesophagostomum dentatum.</title>
        <authorList>
            <person name="Mitreva M."/>
        </authorList>
    </citation>
    <scope>NUCLEOTIDE SEQUENCE [LARGE SCALE GENOMIC DNA]</scope>
    <source>
        <strain evidence="2 3">OD-Hann</strain>
    </source>
</reference>
<dbReference type="AlphaFoldDB" id="A0A0B1TR05"/>
<accession>A0A0B1TR05</accession>
<dbReference type="EMBL" id="KN549337">
    <property type="protein sequence ID" value="KHJ98252.1"/>
    <property type="molecule type" value="Genomic_DNA"/>
</dbReference>
<evidence type="ECO:0000256" key="1">
    <source>
        <dbReference type="SAM" id="MobiDB-lite"/>
    </source>
</evidence>
<keyword evidence="3" id="KW-1185">Reference proteome</keyword>
<evidence type="ECO:0000313" key="3">
    <source>
        <dbReference type="Proteomes" id="UP000053660"/>
    </source>
</evidence>
<gene>
    <name evidence="2" type="ORF">OESDEN_01769</name>
</gene>
<feature type="region of interest" description="Disordered" evidence="1">
    <location>
        <begin position="22"/>
        <end position="44"/>
    </location>
</feature>
<name>A0A0B1TR05_OESDE</name>
<organism evidence="2 3">
    <name type="scientific">Oesophagostomum dentatum</name>
    <name type="common">Nodular worm</name>
    <dbReference type="NCBI Taxonomy" id="61180"/>
    <lineage>
        <taxon>Eukaryota</taxon>
        <taxon>Metazoa</taxon>
        <taxon>Ecdysozoa</taxon>
        <taxon>Nematoda</taxon>
        <taxon>Chromadorea</taxon>
        <taxon>Rhabditida</taxon>
        <taxon>Rhabditina</taxon>
        <taxon>Rhabditomorpha</taxon>
        <taxon>Strongyloidea</taxon>
        <taxon>Strongylidae</taxon>
        <taxon>Oesophagostomum</taxon>
    </lineage>
</organism>
<sequence>MGPPVTRSPAHSAEAWVADTHSHNLSPANNSGPVVDNSNDSSNPTKMLMPLTTALSDLDYTAVVHGTDAKNLRDAASSASGITNVWYDNHYTSAQLVQRFNDSNSALLQELNNTFEAVDTRISSIPTIAMCSPERHIPQIHPYTGSGEMMQFSIWLRRLEDIMRMRLVSFTSEQKANFLIWFLDGVVREEIEKLSPEGSKHFARIVAHFKKNYFESPQQQHMARQTLSTCRQEPGESATLFANRLLNILRAATSGQDHTTQERVVEEFVARLRLDMRYYVKLDGPTTSEKRLTKLKL</sequence>
<protein>
    <recommendedName>
        <fullName evidence="4">Retrotransposon gag domain-containing protein</fullName>
    </recommendedName>
</protein>
<evidence type="ECO:0000313" key="2">
    <source>
        <dbReference type="EMBL" id="KHJ98252.1"/>
    </source>
</evidence>
<evidence type="ECO:0008006" key="4">
    <source>
        <dbReference type="Google" id="ProtNLM"/>
    </source>
</evidence>
<feature type="compositionally biased region" description="Polar residues" evidence="1">
    <location>
        <begin position="23"/>
        <end position="44"/>
    </location>
</feature>